<organism evidence="1 2">
    <name type="scientific">Nicoliella spurrieriana</name>
    <dbReference type="NCBI Taxonomy" id="2925830"/>
    <lineage>
        <taxon>Bacteria</taxon>
        <taxon>Bacillati</taxon>
        <taxon>Bacillota</taxon>
        <taxon>Bacilli</taxon>
        <taxon>Lactobacillales</taxon>
        <taxon>Lactobacillaceae</taxon>
        <taxon>Nicoliella</taxon>
    </lineage>
</organism>
<dbReference type="RefSeq" id="WP_260116741.1">
    <property type="nucleotide sequence ID" value="NZ_CP093361.1"/>
</dbReference>
<dbReference type="EMBL" id="CP093361">
    <property type="protein sequence ID" value="UQS86941.1"/>
    <property type="molecule type" value="Genomic_DNA"/>
</dbReference>
<evidence type="ECO:0000313" key="2">
    <source>
        <dbReference type="Proteomes" id="UP000831181"/>
    </source>
</evidence>
<accession>A0A976X5P0</accession>
<gene>
    <name evidence="1" type="ORF">MOO44_01830</name>
</gene>
<name>A0A976X5P0_9LACO</name>
<keyword evidence="2" id="KW-1185">Reference proteome</keyword>
<reference evidence="1" key="1">
    <citation type="journal article" date="2022" name="Int. J. Syst. Evol. Microbiol.">
        <title>Apilactobacillus apisilvae sp. nov., Nicolia spurrieriana gen. nov. sp. nov., Bombilactobacillus folatiphilus sp. nov. and Bombilactobacillus thymidiniphilus sp. nov., four new lactic acid bacterial isolates from stingless bees Tetragonula carbonaria and Austroplebeia australis.</title>
        <authorList>
            <person name="Oliphant S.A."/>
            <person name="Watson-Haigh N.S."/>
            <person name="Sumby K.M."/>
            <person name="Gardner J."/>
            <person name="Groom S."/>
            <person name="Jiranek V."/>
        </authorList>
    </citation>
    <scope>NUCLEOTIDE SEQUENCE</scope>
    <source>
        <strain evidence="1">SGEP1_A5</strain>
    </source>
</reference>
<dbReference type="AlphaFoldDB" id="A0A976X5P0"/>
<dbReference type="Proteomes" id="UP000831181">
    <property type="component" value="Chromosome"/>
</dbReference>
<dbReference type="KEGG" id="lbe:MOO44_01830"/>
<evidence type="ECO:0000313" key="1">
    <source>
        <dbReference type="EMBL" id="UQS86941.1"/>
    </source>
</evidence>
<protein>
    <submittedName>
        <fullName evidence="1">Uncharacterized protein</fullName>
    </submittedName>
</protein>
<proteinExistence type="predicted"/>
<sequence>MNPQVVELFKDYYVKNEKLMSEFEDNDDIAKLNQAMDELNQQFVDEYFVRTGDRVAPDKIADLIENTIAKEDDSDNHSKK</sequence>